<dbReference type="SUPFAM" id="SSF52540">
    <property type="entry name" value="P-loop containing nucleoside triphosphate hydrolases"/>
    <property type="match status" value="1"/>
</dbReference>
<feature type="non-terminal residue" evidence="1">
    <location>
        <position position="111"/>
    </location>
</feature>
<accession>A0A0F9AEC0</accession>
<dbReference type="InterPro" id="IPR027417">
    <property type="entry name" value="P-loop_NTPase"/>
</dbReference>
<protein>
    <submittedName>
        <fullName evidence="1">Uncharacterized protein</fullName>
    </submittedName>
</protein>
<sequence>MATLTASEARTVYDAITEPEVFWRDVLGVEHLFPKQMAIPASVRDHRRTSVLGANGSGKDHTAGRLLLWWLAMYEKAKVIVIGPTFRQVSDIVFREARVAYQQSKFPLGGL</sequence>
<name>A0A0F9AEC0_9ZZZZ</name>
<dbReference type="Gene3D" id="3.40.50.300">
    <property type="entry name" value="P-loop containing nucleotide triphosphate hydrolases"/>
    <property type="match status" value="1"/>
</dbReference>
<dbReference type="AlphaFoldDB" id="A0A0F9AEC0"/>
<proteinExistence type="predicted"/>
<evidence type="ECO:0000313" key="1">
    <source>
        <dbReference type="EMBL" id="KKL07730.1"/>
    </source>
</evidence>
<dbReference type="EMBL" id="LAZR01043168">
    <property type="protein sequence ID" value="KKL07730.1"/>
    <property type="molecule type" value="Genomic_DNA"/>
</dbReference>
<reference evidence="1" key="1">
    <citation type="journal article" date="2015" name="Nature">
        <title>Complex archaea that bridge the gap between prokaryotes and eukaryotes.</title>
        <authorList>
            <person name="Spang A."/>
            <person name="Saw J.H."/>
            <person name="Jorgensen S.L."/>
            <person name="Zaremba-Niedzwiedzka K."/>
            <person name="Martijn J."/>
            <person name="Lind A.E."/>
            <person name="van Eijk R."/>
            <person name="Schleper C."/>
            <person name="Guy L."/>
            <person name="Ettema T.J."/>
        </authorList>
    </citation>
    <scope>NUCLEOTIDE SEQUENCE</scope>
</reference>
<comment type="caution">
    <text evidence="1">The sequence shown here is derived from an EMBL/GenBank/DDBJ whole genome shotgun (WGS) entry which is preliminary data.</text>
</comment>
<organism evidence="1">
    <name type="scientific">marine sediment metagenome</name>
    <dbReference type="NCBI Taxonomy" id="412755"/>
    <lineage>
        <taxon>unclassified sequences</taxon>
        <taxon>metagenomes</taxon>
        <taxon>ecological metagenomes</taxon>
    </lineage>
</organism>
<gene>
    <name evidence="1" type="ORF">LCGC14_2583070</name>
</gene>